<protein>
    <submittedName>
        <fullName evidence="1">Alternate-type signal peptide domain-containing protein</fullName>
    </submittedName>
</protein>
<gene>
    <name evidence="1" type="ORF">G7066_09045</name>
</gene>
<evidence type="ECO:0000313" key="2">
    <source>
        <dbReference type="Proteomes" id="UP000503441"/>
    </source>
</evidence>
<sequence length="82" mass="8472">MNKLSKGLIVSGLGVLLLLGTGGSLALWNVSASSEAGQIVTGDLNLSIPTEDQVWETVDAEGTWTPISNISDYTIVPGKPCA</sequence>
<dbReference type="Proteomes" id="UP000503441">
    <property type="component" value="Chromosome"/>
</dbReference>
<name>A0ABX6JWN6_9MICO</name>
<dbReference type="InterPro" id="IPR024006">
    <property type="entry name" value="Alt_signal_exp_actinobact"/>
</dbReference>
<dbReference type="NCBIfam" id="TIGR04089">
    <property type="entry name" value="exp_by_SipW_III"/>
    <property type="match status" value="1"/>
</dbReference>
<dbReference type="EMBL" id="CP049933">
    <property type="protein sequence ID" value="QIM18717.1"/>
    <property type="molecule type" value="Genomic_DNA"/>
</dbReference>
<organism evidence="1 2">
    <name type="scientific">Leucobacter coleopterorum</name>
    <dbReference type="NCBI Taxonomy" id="2714933"/>
    <lineage>
        <taxon>Bacteria</taxon>
        <taxon>Bacillati</taxon>
        <taxon>Actinomycetota</taxon>
        <taxon>Actinomycetes</taxon>
        <taxon>Micrococcales</taxon>
        <taxon>Microbacteriaceae</taxon>
        <taxon>Leucobacter</taxon>
    </lineage>
</organism>
<keyword evidence="2" id="KW-1185">Reference proteome</keyword>
<dbReference type="NCBIfam" id="TIGR04088">
    <property type="entry name" value="cognate_SipW"/>
    <property type="match status" value="1"/>
</dbReference>
<dbReference type="RefSeq" id="WP_166330578.1">
    <property type="nucleotide sequence ID" value="NZ_CP049933.1"/>
</dbReference>
<proteinExistence type="predicted"/>
<accession>A0ABX6JWN6</accession>
<dbReference type="InterPro" id="IPR023833">
    <property type="entry name" value="Signal_pept_SipW-depend-type"/>
</dbReference>
<evidence type="ECO:0000313" key="1">
    <source>
        <dbReference type="EMBL" id="QIM18717.1"/>
    </source>
</evidence>
<reference evidence="1 2" key="1">
    <citation type="submission" date="2020-03" db="EMBL/GenBank/DDBJ databases">
        <title>Leucobacter sp. nov., isolated from beetles.</title>
        <authorList>
            <person name="Hyun D.-W."/>
            <person name="Bae J.-W."/>
        </authorList>
    </citation>
    <scope>NUCLEOTIDE SEQUENCE [LARGE SCALE GENOMIC DNA]</scope>
    <source>
        <strain evidence="1 2">HDW9A</strain>
    </source>
</reference>